<feature type="active site" evidence="5">
    <location>
        <position position="217"/>
    </location>
</feature>
<reference evidence="8" key="1">
    <citation type="submission" date="2016-10" db="EMBL/GenBank/DDBJ databases">
        <authorList>
            <person name="Varghese N."/>
            <person name="Submissions S."/>
        </authorList>
    </citation>
    <scope>NUCLEOTIDE SEQUENCE [LARGE SCALE GENOMIC DNA]</scope>
    <source>
        <strain evidence="8">DSM 45079</strain>
    </source>
</reference>
<dbReference type="GO" id="GO:0004314">
    <property type="term" value="F:[acyl-carrier-protein] S-malonyltransferase activity"/>
    <property type="evidence" value="ECO:0007669"/>
    <property type="project" value="UniProtKB-EC"/>
</dbReference>
<evidence type="ECO:0000256" key="1">
    <source>
        <dbReference type="ARBA" id="ARBA00022679"/>
    </source>
</evidence>
<gene>
    <name evidence="7" type="ORF">SAMN04488563_1468</name>
</gene>
<dbReference type="GO" id="GO:0006633">
    <property type="term" value="P:fatty acid biosynthetic process"/>
    <property type="evidence" value="ECO:0007669"/>
    <property type="project" value="TreeGrafter"/>
</dbReference>
<feature type="active site" evidence="5">
    <location>
        <position position="104"/>
    </location>
</feature>
<dbReference type="SMART" id="SM00827">
    <property type="entry name" value="PKS_AT"/>
    <property type="match status" value="1"/>
</dbReference>
<evidence type="ECO:0000256" key="2">
    <source>
        <dbReference type="ARBA" id="ARBA00023315"/>
    </source>
</evidence>
<evidence type="ECO:0000313" key="8">
    <source>
        <dbReference type="Proteomes" id="UP000182977"/>
    </source>
</evidence>
<keyword evidence="1 4" id="KW-0808">Transferase</keyword>
<dbReference type="InterPro" id="IPR016036">
    <property type="entry name" value="Malonyl_transacylase_ACP-bd"/>
</dbReference>
<name>A0A1H2I636_9ACTN</name>
<dbReference type="InterPro" id="IPR050858">
    <property type="entry name" value="Mal-CoA-ACP_Trans/PKS_FabD"/>
</dbReference>
<dbReference type="InterPro" id="IPR004410">
    <property type="entry name" value="Malonyl_CoA-ACP_transAc_FabD"/>
</dbReference>
<dbReference type="PIRSF" id="PIRSF000446">
    <property type="entry name" value="Mct"/>
    <property type="match status" value="1"/>
</dbReference>
<dbReference type="Pfam" id="PF00698">
    <property type="entry name" value="Acyl_transf_1"/>
    <property type="match status" value="1"/>
</dbReference>
<dbReference type="NCBIfam" id="TIGR00128">
    <property type="entry name" value="fabD"/>
    <property type="match status" value="1"/>
</dbReference>
<dbReference type="InterPro" id="IPR001227">
    <property type="entry name" value="Ac_transferase_dom_sf"/>
</dbReference>
<proteinExistence type="inferred from homology"/>
<dbReference type="EMBL" id="LT629791">
    <property type="protein sequence ID" value="SDU39612.1"/>
    <property type="molecule type" value="Genomic_DNA"/>
</dbReference>
<comment type="catalytic activity">
    <reaction evidence="3 4">
        <text>holo-[ACP] + malonyl-CoA = malonyl-[ACP] + CoA</text>
        <dbReference type="Rhea" id="RHEA:41792"/>
        <dbReference type="Rhea" id="RHEA-COMP:9623"/>
        <dbReference type="Rhea" id="RHEA-COMP:9685"/>
        <dbReference type="ChEBI" id="CHEBI:57287"/>
        <dbReference type="ChEBI" id="CHEBI:57384"/>
        <dbReference type="ChEBI" id="CHEBI:64479"/>
        <dbReference type="ChEBI" id="CHEBI:78449"/>
        <dbReference type="EC" id="2.3.1.39"/>
    </reaction>
</comment>
<dbReference type="OrthoDB" id="9808669at2"/>
<dbReference type="PANTHER" id="PTHR42681">
    <property type="entry name" value="MALONYL-COA-ACYL CARRIER PROTEIN TRANSACYLASE, MITOCHONDRIAL"/>
    <property type="match status" value="1"/>
</dbReference>
<dbReference type="SUPFAM" id="SSF52151">
    <property type="entry name" value="FabD/lysophospholipase-like"/>
    <property type="match status" value="1"/>
</dbReference>
<dbReference type="AlphaFoldDB" id="A0A1H2I636"/>
<evidence type="ECO:0000256" key="4">
    <source>
        <dbReference type="PIRNR" id="PIRNR000446"/>
    </source>
</evidence>
<evidence type="ECO:0000313" key="7">
    <source>
        <dbReference type="EMBL" id="SDU39612.1"/>
    </source>
</evidence>
<dbReference type="InterPro" id="IPR016035">
    <property type="entry name" value="Acyl_Trfase/lysoPLipase"/>
</dbReference>
<dbReference type="STRING" id="419479.SAMN04488563_1468"/>
<feature type="domain" description="Malonyl-CoA:ACP transacylase (MAT)" evidence="6">
    <location>
        <begin position="19"/>
        <end position="329"/>
    </location>
</feature>
<organism evidence="7 8">
    <name type="scientific">Jiangella alkaliphila</name>
    <dbReference type="NCBI Taxonomy" id="419479"/>
    <lineage>
        <taxon>Bacteria</taxon>
        <taxon>Bacillati</taxon>
        <taxon>Actinomycetota</taxon>
        <taxon>Actinomycetes</taxon>
        <taxon>Jiangellales</taxon>
        <taxon>Jiangellaceae</taxon>
        <taxon>Jiangella</taxon>
    </lineage>
</organism>
<evidence type="ECO:0000256" key="5">
    <source>
        <dbReference type="PIRSR" id="PIRSR000446-1"/>
    </source>
</evidence>
<protein>
    <recommendedName>
        <fullName evidence="4">Malonyl CoA-acyl carrier protein transacylase</fullName>
        <ecNumber evidence="4">2.3.1.39</ecNumber>
    </recommendedName>
</protein>
<dbReference type="EC" id="2.3.1.39" evidence="4"/>
<dbReference type="Gene3D" id="3.30.70.250">
    <property type="entry name" value="Malonyl-CoA ACP transacylase, ACP-binding"/>
    <property type="match status" value="1"/>
</dbReference>
<dbReference type="PANTHER" id="PTHR42681:SF1">
    <property type="entry name" value="MALONYL-COA-ACYL CARRIER PROTEIN TRANSACYLASE, MITOCHONDRIAL"/>
    <property type="match status" value="1"/>
</dbReference>
<comment type="similarity">
    <text evidence="4">Belongs to the fabD family.</text>
</comment>
<keyword evidence="8" id="KW-1185">Reference proteome</keyword>
<dbReference type="SUPFAM" id="SSF55048">
    <property type="entry name" value="Probable ACP-binding domain of malonyl-CoA ACP transacylase"/>
    <property type="match status" value="1"/>
</dbReference>
<accession>A0A1H2I636</accession>
<dbReference type="GO" id="GO:0005829">
    <property type="term" value="C:cytosol"/>
    <property type="evidence" value="ECO:0007669"/>
    <property type="project" value="TreeGrafter"/>
</dbReference>
<evidence type="ECO:0000259" key="6">
    <source>
        <dbReference type="SMART" id="SM00827"/>
    </source>
</evidence>
<evidence type="ECO:0000256" key="3">
    <source>
        <dbReference type="ARBA" id="ARBA00048462"/>
    </source>
</evidence>
<dbReference type="RefSeq" id="WP_046767838.1">
    <property type="nucleotide sequence ID" value="NZ_KQ061223.1"/>
</dbReference>
<keyword evidence="2 4" id="KW-0012">Acyltransferase</keyword>
<dbReference type="InterPro" id="IPR014043">
    <property type="entry name" value="Acyl_transferase_dom"/>
</dbReference>
<dbReference type="Gene3D" id="3.40.366.10">
    <property type="entry name" value="Malonyl-Coenzyme A Acyl Carrier Protein, domain 2"/>
    <property type="match status" value="1"/>
</dbReference>
<dbReference type="Proteomes" id="UP000182977">
    <property type="component" value="Chromosome I"/>
</dbReference>
<sequence>MTSARPADGPGGDRRTAFVFPGQGSQRVGMGRDLLERYPAIVEPIFRTADEALGFELSDLCWNGPEERLRSTEITQPAIFVTSLAAFQVLTAEVPRPDVVAGHSLGEYTALVAAGVLDWLDALALVRRRGLLMAGVQATTPGAMAAVIGPAAEQVEDLCAAARDASGEVVEVANFNDDTQTVVSGTVAGVEAFGERLRAERIPGAKVVRLDVGAPFHCSLMSAVEDEFAADLAEVEFADPAVTVVANTTALPVTTGEEARAALRAQLAGSVRWRQSLTTIVGLGVETFVEVGPGRVLSGLGRRSYPDLPSYSTADARRTDQAIAALLPVTTG</sequence>
<dbReference type="InterPro" id="IPR024925">
    <property type="entry name" value="Malonyl_CoA-ACP_transAc"/>
</dbReference>